<comment type="similarity">
    <text evidence="1 2">Belongs to the outer membrane factor (OMF) (TC 1.B.17) family.</text>
</comment>
<dbReference type="PANTHER" id="PTHR30203:SF25">
    <property type="entry name" value="OUTER MEMBRANE PROTEIN-RELATED"/>
    <property type="match status" value="1"/>
</dbReference>
<dbReference type="InterPro" id="IPR010131">
    <property type="entry name" value="MdtP/NodT-like"/>
</dbReference>
<protein>
    <submittedName>
        <fullName evidence="4">Efflux transporter outer membrane subunit</fullName>
    </submittedName>
</protein>
<evidence type="ECO:0000313" key="5">
    <source>
        <dbReference type="Proteomes" id="UP001524547"/>
    </source>
</evidence>
<evidence type="ECO:0000256" key="3">
    <source>
        <dbReference type="SAM" id="MobiDB-lite"/>
    </source>
</evidence>
<keyword evidence="2" id="KW-0812">Transmembrane</keyword>
<evidence type="ECO:0000313" key="4">
    <source>
        <dbReference type="EMBL" id="MCQ8242037.1"/>
    </source>
</evidence>
<dbReference type="Proteomes" id="UP001524547">
    <property type="component" value="Unassembled WGS sequence"/>
</dbReference>
<feature type="compositionally biased region" description="Basic and acidic residues" evidence="3">
    <location>
        <begin position="476"/>
        <end position="488"/>
    </location>
</feature>
<evidence type="ECO:0000256" key="1">
    <source>
        <dbReference type="ARBA" id="ARBA00007613"/>
    </source>
</evidence>
<keyword evidence="2" id="KW-0564">Palmitate</keyword>
<evidence type="ECO:0000256" key="2">
    <source>
        <dbReference type="RuleBase" id="RU362097"/>
    </source>
</evidence>
<dbReference type="Gene3D" id="1.20.1600.10">
    <property type="entry name" value="Outer membrane efflux proteins (OEP)"/>
    <property type="match status" value="1"/>
</dbReference>
<keyword evidence="2" id="KW-0472">Membrane</keyword>
<reference evidence="4 5" key="1">
    <citation type="submission" date="2022-06" db="EMBL/GenBank/DDBJ databases">
        <title>Rhizosaccharibacter gen. nov. sp. nov. KSS12, endophytic bacteria isolated from sugarcane.</title>
        <authorList>
            <person name="Pitiwittayakul N."/>
        </authorList>
    </citation>
    <scope>NUCLEOTIDE SEQUENCE [LARGE SCALE GENOMIC DNA]</scope>
    <source>
        <strain evidence="4 5">KSS12</strain>
    </source>
</reference>
<comment type="caution">
    <text evidence="4">The sequence shown here is derived from an EMBL/GenBank/DDBJ whole genome shotgun (WGS) entry which is preliminary data.</text>
</comment>
<keyword evidence="2" id="KW-1134">Transmembrane beta strand</keyword>
<dbReference type="EMBL" id="JAMZEJ010000009">
    <property type="protein sequence ID" value="MCQ8242037.1"/>
    <property type="molecule type" value="Genomic_DNA"/>
</dbReference>
<accession>A0ABT1W1K0</accession>
<dbReference type="InterPro" id="IPR003423">
    <property type="entry name" value="OMP_efflux"/>
</dbReference>
<dbReference type="Pfam" id="PF02321">
    <property type="entry name" value="OEP"/>
    <property type="match status" value="2"/>
</dbReference>
<dbReference type="NCBIfam" id="TIGR01845">
    <property type="entry name" value="outer_NodT"/>
    <property type="match status" value="1"/>
</dbReference>
<organism evidence="4 5">
    <name type="scientific">Rhizosaccharibacter radicis</name>
    <dbReference type="NCBI Taxonomy" id="2782605"/>
    <lineage>
        <taxon>Bacteria</taxon>
        <taxon>Pseudomonadati</taxon>
        <taxon>Pseudomonadota</taxon>
        <taxon>Alphaproteobacteria</taxon>
        <taxon>Acetobacterales</taxon>
        <taxon>Acetobacteraceae</taxon>
        <taxon>Rhizosaccharibacter</taxon>
    </lineage>
</organism>
<name>A0ABT1W1K0_9PROT</name>
<proteinExistence type="inferred from homology"/>
<sequence>MLGLAMLLAGCKVGPAYRAPTAVVPGNWSEHRATAEELARTQARMRRWWGSFDDPMLDRLVDRTIRGNYDLQIAGERLLAARALRDQIASQLYPQVDVLGAGGIQRYSTTLQYPPLPGISSDNRLWEYGTTVSWQLDLFGRLRRSVEAQDAAVQAGVEQRRGLLLSTLAEVASDYCSLRVTQQQLGIAKKNIAAADDALKLTQKVYTQGLGTTLQVAQAQAQLETEQATVQPLQTRIAQLSHALAILAGELPASFEAELAQPASPPTVPALPVALPSAVIANRPDIRERERQFAQATARVGVAVAQLYPSFTLPLSFTPMASMVHELFTASSLAWSALLQASIPVYHGGGLAAQVREARANAEAARLSYQNTVLHAFGEVEDRLVAFNNDAVRADTLHKAARDDALALDRARRLYAAGLSGFLDVLTAERSAYAGENAAALGELARMQDAIALFVALGAGWQGVDLHDNPLPVDEQQQHAEAAAHRTP</sequence>
<feature type="region of interest" description="Disordered" evidence="3">
    <location>
        <begin position="468"/>
        <end position="488"/>
    </location>
</feature>
<keyword evidence="2" id="KW-0449">Lipoprotein</keyword>
<comment type="subcellular location">
    <subcellularLocation>
        <location evidence="2">Cell membrane</location>
        <topology evidence="2">Lipid-anchor</topology>
    </subcellularLocation>
</comment>
<dbReference type="SUPFAM" id="SSF56954">
    <property type="entry name" value="Outer membrane efflux proteins (OEP)"/>
    <property type="match status" value="1"/>
</dbReference>
<gene>
    <name evidence="4" type="ORF">NFI88_14445</name>
</gene>
<dbReference type="PANTHER" id="PTHR30203">
    <property type="entry name" value="OUTER MEMBRANE CATION EFFLUX PROTEIN"/>
    <property type="match status" value="1"/>
</dbReference>
<dbReference type="Gene3D" id="2.20.200.10">
    <property type="entry name" value="Outer membrane efflux proteins (OEP)"/>
    <property type="match status" value="1"/>
</dbReference>
<keyword evidence="5" id="KW-1185">Reference proteome</keyword>